<keyword evidence="6" id="KW-1185">Reference proteome</keyword>
<evidence type="ECO:0000259" key="4">
    <source>
        <dbReference type="PROSITE" id="PS50949"/>
    </source>
</evidence>
<accession>A0A7L9GAX6</accession>
<dbReference type="GO" id="GO:0003677">
    <property type="term" value="F:DNA binding"/>
    <property type="evidence" value="ECO:0007669"/>
    <property type="project" value="UniProtKB-KW"/>
</dbReference>
<dbReference type="InterPro" id="IPR011711">
    <property type="entry name" value="GntR_C"/>
</dbReference>
<dbReference type="InterPro" id="IPR036388">
    <property type="entry name" value="WH-like_DNA-bd_sf"/>
</dbReference>
<dbReference type="Gene3D" id="1.10.10.10">
    <property type="entry name" value="Winged helix-like DNA-binding domain superfamily/Winged helix DNA-binding domain"/>
    <property type="match status" value="1"/>
</dbReference>
<evidence type="ECO:0000256" key="3">
    <source>
        <dbReference type="ARBA" id="ARBA00023163"/>
    </source>
</evidence>
<dbReference type="Pfam" id="PF00392">
    <property type="entry name" value="GntR"/>
    <property type="match status" value="1"/>
</dbReference>
<dbReference type="PROSITE" id="PS50949">
    <property type="entry name" value="HTH_GNTR"/>
    <property type="match status" value="1"/>
</dbReference>
<dbReference type="SUPFAM" id="SSF46785">
    <property type="entry name" value="Winged helix' DNA-binding domain"/>
    <property type="match status" value="1"/>
</dbReference>
<protein>
    <submittedName>
        <fullName evidence="5">GntR family transcriptional regulator</fullName>
    </submittedName>
</protein>
<dbReference type="SMART" id="SM00345">
    <property type="entry name" value="HTH_GNTR"/>
    <property type="match status" value="1"/>
</dbReference>
<sequence>MNAPVFHPELLDHRLPKTAQVYELLRSAIISLRLQPGDVISEKELCAQLDISRTPLREAVLQLANQKLITIKPNSSTSVSLIKLKDVIEGQIVRESIEYRTVRLAARFYEKDRIDPFTTLLMRQKFASEHRSVDEFYALDEEFHRIICECSGYPNLWRLLNGAKGQLDRVRRMAFPAQNQFAEVIEEHERIADAIRASDEEAAVEAMRVHIDSIYETLKVLSVKHPDFFAEDSATITNCDSLEDFKRLYA</sequence>
<dbReference type="CDD" id="cd07377">
    <property type="entry name" value="WHTH_GntR"/>
    <property type="match status" value="1"/>
</dbReference>
<dbReference type="KEGG" id="ptai:ICN73_16950"/>
<evidence type="ECO:0000256" key="2">
    <source>
        <dbReference type="ARBA" id="ARBA00023125"/>
    </source>
</evidence>
<dbReference type="RefSeq" id="WP_019098962.1">
    <property type="nucleotide sequence ID" value="NZ_CP062699.1"/>
</dbReference>
<evidence type="ECO:0000313" key="6">
    <source>
        <dbReference type="Proteomes" id="UP000593847"/>
    </source>
</evidence>
<proteinExistence type="predicted"/>
<feature type="domain" description="HTH gntR-type" evidence="4">
    <location>
        <begin position="15"/>
        <end position="82"/>
    </location>
</feature>
<dbReference type="InterPro" id="IPR008920">
    <property type="entry name" value="TF_FadR/GntR_C"/>
</dbReference>
<evidence type="ECO:0000256" key="1">
    <source>
        <dbReference type="ARBA" id="ARBA00023015"/>
    </source>
</evidence>
<organism evidence="5 6">
    <name type="scientific">Pseudomonas taiwanensis</name>
    <dbReference type="NCBI Taxonomy" id="470150"/>
    <lineage>
        <taxon>Bacteria</taxon>
        <taxon>Pseudomonadati</taxon>
        <taxon>Pseudomonadota</taxon>
        <taxon>Gammaproteobacteria</taxon>
        <taxon>Pseudomonadales</taxon>
        <taxon>Pseudomonadaceae</taxon>
        <taxon>Pseudomonas</taxon>
    </lineage>
</organism>
<dbReference type="Proteomes" id="UP000593847">
    <property type="component" value="Chromosome"/>
</dbReference>
<dbReference type="GO" id="GO:0003700">
    <property type="term" value="F:DNA-binding transcription factor activity"/>
    <property type="evidence" value="ECO:0007669"/>
    <property type="project" value="InterPro"/>
</dbReference>
<dbReference type="SUPFAM" id="SSF48008">
    <property type="entry name" value="GntR ligand-binding domain-like"/>
    <property type="match status" value="1"/>
</dbReference>
<keyword evidence="1" id="KW-0805">Transcription regulation</keyword>
<dbReference type="PANTHER" id="PTHR43537:SF5">
    <property type="entry name" value="UXU OPERON TRANSCRIPTIONAL REGULATOR"/>
    <property type="match status" value="1"/>
</dbReference>
<dbReference type="InterPro" id="IPR000524">
    <property type="entry name" value="Tscrpt_reg_HTH_GntR"/>
</dbReference>
<name>A0A7L9GAX6_9PSED</name>
<dbReference type="SMART" id="SM00895">
    <property type="entry name" value="FCD"/>
    <property type="match status" value="1"/>
</dbReference>
<dbReference type="Gene3D" id="1.20.120.530">
    <property type="entry name" value="GntR ligand-binding domain-like"/>
    <property type="match status" value="1"/>
</dbReference>
<dbReference type="EMBL" id="CP062699">
    <property type="protein sequence ID" value="QOJ89551.1"/>
    <property type="molecule type" value="Genomic_DNA"/>
</dbReference>
<keyword evidence="3" id="KW-0804">Transcription</keyword>
<keyword evidence="2" id="KW-0238">DNA-binding</keyword>
<dbReference type="InterPro" id="IPR036390">
    <property type="entry name" value="WH_DNA-bd_sf"/>
</dbReference>
<reference evidence="5" key="1">
    <citation type="submission" date="2020-09" db="EMBL/GenBank/DDBJ databases">
        <title>Complete genome sequence of Pseudomonas taiwanensis CC, a plant growth-promoting and biotite-weathering strain.</title>
        <authorList>
            <person name="Cheng C."/>
        </authorList>
    </citation>
    <scope>NUCLEOTIDE SEQUENCE [LARGE SCALE GENOMIC DNA]</scope>
    <source>
        <strain evidence="5">WRS8</strain>
    </source>
</reference>
<dbReference type="Pfam" id="PF07729">
    <property type="entry name" value="FCD"/>
    <property type="match status" value="1"/>
</dbReference>
<dbReference type="AlphaFoldDB" id="A0A7L9GAX6"/>
<evidence type="ECO:0000313" key="5">
    <source>
        <dbReference type="EMBL" id="QOJ89551.1"/>
    </source>
</evidence>
<dbReference type="PANTHER" id="PTHR43537">
    <property type="entry name" value="TRANSCRIPTIONAL REGULATOR, GNTR FAMILY"/>
    <property type="match status" value="1"/>
</dbReference>
<gene>
    <name evidence="5" type="ORF">ICN73_16950</name>
</gene>